<evidence type="ECO:0000256" key="2">
    <source>
        <dbReference type="ARBA" id="ARBA00022741"/>
    </source>
</evidence>
<dbReference type="GO" id="GO:0004776">
    <property type="term" value="F:succinate-CoA ligase (GDP-forming) activity"/>
    <property type="evidence" value="ECO:0007669"/>
    <property type="project" value="TreeGrafter"/>
</dbReference>
<dbReference type="GO" id="GO:0004775">
    <property type="term" value="F:succinate-CoA ligase (ADP-forming) activity"/>
    <property type="evidence" value="ECO:0007669"/>
    <property type="project" value="UniProtKB-UniRule"/>
</dbReference>
<dbReference type="AlphaFoldDB" id="A0A517DW16"/>
<dbReference type="RefSeq" id="WP_144351019.1">
    <property type="nucleotide sequence ID" value="NZ_CP036259.1"/>
</dbReference>
<proteinExistence type="inferred from homology"/>
<dbReference type="SUPFAM" id="SSF51735">
    <property type="entry name" value="NAD(P)-binding Rossmann-fold domains"/>
    <property type="match status" value="1"/>
</dbReference>
<comment type="caution">
    <text evidence="4">Lacks conserved residue(s) required for the propagation of feature annotation.</text>
</comment>
<dbReference type="GO" id="GO:0000166">
    <property type="term" value="F:nucleotide binding"/>
    <property type="evidence" value="ECO:0007669"/>
    <property type="project" value="UniProtKB-KW"/>
</dbReference>
<dbReference type="PRINTS" id="PR01798">
    <property type="entry name" value="SCOASYNTHASE"/>
</dbReference>
<dbReference type="SUPFAM" id="SSF52210">
    <property type="entry name" value="Succinyl-CoA synthetase domains"/>
    <property type="match status" value="1"/>
</dbReference>
<dbReference type="GO" id="GO:0009361">
    <property type="term" value="C:succinate-CoA ligase complex (ADP-forming)"/>
    <property type="evidence" value="ECO:0007669"/>
    <property type="project" value="TreeGrafter"/>
</dbReference>
<dbReference type="HAMAP" id="MF_01988">
    <property type="entry name" value="Succ_CoA_alpha"/>
    <property type="match status" value="1"/>
</dbReference>
<dbReference type="Proteomes" id="UP000320776">
    <property type="component" value="Chromosome"/>
</dbReference>
<dbReference type="InterPro" id="IPR005810">
    <property type="entry name" value="CoA_lig_alpha"/>
</dbReference>
<dbReference type="PANTHER" id="PTHR11117">
    <property type="entry name" value="SUCCINYL-COA LIGASE SUBUNIT ALPHA"/>
    <property type="match status" value="1"/>
</dbReference>
<evidence type="ECO:0000256" key="4">
    <source>
        <dbReference type="HAMAP-Rule" id="MF_01988"/>
    </source>
</evidence>
<dbReference type="NCBIfam" id="TIGR01019">
    <property type="entry name" value="sucCoAalpha"/>
    <property type="match status" value="1"/>
</dbReference>
<comment type="function">
    <text evidence="4">Succinyl-CoA synthetase functions in the citric acid cycle (TCA), coupling the hydrolysis of succinyl-CoA to the synthesis of either ATP or GTP and thus represents the only step of substrate-level phosphorylation in the TCA. The alpha subunit of the enzyme binds the substrates coenzyme A and phosphate, while succinate binding and nucleotide specificity is provided by the beta subunit.</text>
</comment>
<comment type="similarity">
    <text evidence="3 4">Belongs to the succinate/malate CoA ligase alpha subunit family.</text>
</comment>
<dbReference type="FunFam" id="3.40.50.720:FF:000277">
    <property type="entry name" value="Succinate--CoA ligase [ADP-forming] subunit alpha"/>
    <property type="match status" value="1"/>
</dbReference>
<feature type="domain" description="CoA-binding" evidence="6">
    <location>
        <begin position="4"/>
        <end position="100"/>
    </location>
</feature>
<comment type="subunit">
    <text evidence="4">Heterotetramer of two alpha and two beta subunits.</text>
</comment>
<keyword evidence="2 4" id="KW-0547">Nucleotide-binding</keyword>
<evidence type="ECO:0000256" key="3">
    <source>
        <dbReference type="ARBA" id="ARBA00060724"/>
    </source>
</evidence>
<name>A0A517DW16_9FIRM</name>
<feature type="binding site" evidence="4">
    <location>
        <begin position="17"/>
        <end position="20"/>
    </location>
    <ligand>
        <name>CoA</name>
        <dbReference type="ChEBI" id="CHEBI:57287"/>
    </ligand>
</feature>
<sequence>MSILVDSSTRLIVQGITGREGSFHTKRMLEYGTNVVAGVTPGKGGQTVEGIPVFNSVEEAVKETEANAAVLFVPPQRTLDAILEQIAAGVKLVITIAEGVPVKDMRTLYHLNRAHKELMIVGPNSFGVISPGKGKAGFMDHSIYSEGPVGLMSRSATNSYETVNEMTKNGIGQSTCVGVGGDVIPGTSFVKLLPMFEQDEQTKAIVLIGEIGGTDEETAASYIKNHMKKPVIAYIAGRHAPKGKVMGHAGAIVGADGAGSAEAKIDILTAAGVRIADSPAQIVELLKQVL</sequence>
<dbReference type="Pfam" id="PF00549">
    <property type="entry name" value="Ligase_CoA"/>
    <property type="match status" value="1"/>
</dbReference>
<dbReference type="InterPro" id="IPR003781">
    <property type="entry name" value="CoA-bd"/>
</dbReference>
<organism evidence="7 8">
    <name type="scientific">Sporomusa termitida</name>
    <dbReference type="NCBI Taxonomy" id="2377"/>
    <lineage>
        <taxon>Bacteria</taxon>
        <taxon>Bacillati</taxon>
        <taxon>Bacillota</taxon>
        <taxon>Negativicutes</taxon>
        <taxon>Selenomonadales</taxon>
        <taxon>Sporomusaceae</taxon>
        <taxon>Sporomusa</taxon>
    </lineage>
</organism>
<dbReference type="Gene3D" id="3.40.50.261">
    <property type="entry name" value="Succinyl-CoA synthetase domains"/>
    <property type="match status" value="1"/>
</dbReference>
<dbReference type="UniPathway" id="UPA00223">
    <property type="reaction ID" value="UER00999"/>
</dbReference>
<dbReference type="InterPro" id="IPR016102">
    <property type="entry name" value="Succinyl-CoA_synth-like"/>
</dbReference>
<dbReference type="EC" id="6.2.1.5" evidence="4"/>
<dbReference type="SMART" id="SM00881">
    <property type="entry name" value="CoA_binding"/>
    <property type="match status" value="1"/>
</dbReference>
<protein>
    <recommendedName>
        <fullName evidence="4">Succinate--CoA ligase [ADP-forming] subunit alpha</fullName>
        <ecNumber evidence="4">6.2.1.5</ecNumber>
    </recommendedName>
    <alternativeName>
        <fullName evidence="4">Succinyl-CoA synthetase subunit alpha</fullName>
        <shortName evidence="4">SCS-alpha</shortName>
    </alternativeName>
</protein>
<dbReference type="OrthoDB" id="9807196at2"/>
<feature type="binding site" evidence="4">
    <location>
        <position position="43"/>
    </location>
    <ligand>
        <name>CoA</name>
        <dbReference type="ChEBI" id="CHEBI:57287"/>
    </ligand>
</feature>
<dbReference type="PANTHER" id="PTHR11117:SF2">
    <property type="entry name" value="SUCCINATE--COA LIGASE [ADP_GDP-FORMING] SUBUNIT ALPHA, MITOCHONDRIAL"/>
    <property type="match status" value="1"/>
</dbReference>
<comment type="pathway">
    <text evidence="4">Carbohydrate metabolism; tricarboxylic acid cycle; succinate from succinyl-CoA (ligase route): step 1/1.</text>
</comment>
<evidence type="ECO:0000256" key="5">
    <source>
        <dbReference type="PIRSR" id="PIRSR001553-1"/>
    </source>
</evidence>
<dbReference type="Pfam" id="PF02629">
    <property type="entry name" value="CoA_binding"/>
    <property type="match status" value="1"/>
</dbReference>
<dbReference type="EMBL" id="CP036259">
    <property type="protein sequence ID" value="QDR81538.1"/>
    <property type="molecule type" value="Genomic_DNA"/>
</dbReference>
<feature type="binding site" evidence="4">
    <location>
        <position position="160"/>
    </location>
    <ligand>
        <name>substrate</name>
        <note>ligand shared with subunit beta</note>
    </ligand>
</feature>
<dbReference type="KEGG" id="sted:SPTER_29240"/>
<keyword evidence="1 4" id="KW-0436">Ligase</keyword>
<keyword evidence="4" id="KW-0816">Tricarboxylic acid cycle</keyword>
<dbReference type="InterPro" id="IPR036291">
    <property type="entry name" value="NAD(P)-bd_dom_sf"/>
</dbReference>
<comment type="catalytic activity">
    <reaction evidence="4">
        <text>GTP + succinate + CoA = succinyl-CoA + GDP + phosphate</text>
        <dbReference type="Rhea" id="RHEA:22120"/>
        <dbReference type="ChEBI" id="CHEBI:30031"/>
        <dbReference type="ChEBI" id="CHEBI:37565"/>
        <dbReference type="ChEBI" id="CHEBI:43474"/>
        <dbReference type="ChEBI" id="CHEBI:57287"/>
        <dbReference type="ChEBI" id="CHEBI:57292"/>
        <dbReference type="ChEBI" id="CHEBI:58189"/>
    </reaction>
</comment>
<evidence type="ECO:0000259" key="6">
    <source>
        <dbReference type="SMART" id="SM00881"/>
    </source>
</evidence>
<evidence type="ECO:0000256" key="1">
    <source>
        <dbReference type="ARBA" id="ARBA00022598"/>
    </source>
</evidence>
<evidence type="ECO:0000313" key="7">
    <source>
        <dbReference type="EMBL" id="QDR81538.1"/>
    </source>
</evidence>
<dbReference type="NCBIfam" id="NF004230">
    <property type="entry name" value="PRK05678.1"/>
    <property type="match status" value="1"/>
</dbReference>
<gene>
    <name evidence="4 7" type="primary">sucD</name>
    <name evidence="7" type="ORF">SPTER_29240</name>
</gene>
<accession>A0A517DW16</accession>
<reference evidence="7 8" key="1">
    <citation type="submission" date="2019-02" db="EMBL/GenBank/DDBJ databases">
        <title>Closed genome of Sporomusa termitida DSM 4440.</title>
        <authorList>
            <person name="Poehlein A."/>
            <person name="Daniel R."/>
        </authorList>
    </citation>
    <scope>NUCLEOTIDE SEQUENCE [LARGE SCALE GENOMIC DNA]</scope>
    <source>
        <strain evidence="7 8">DSM 4440</strain>
    </source>
</reference>
<dbReference type="PIRSF" id="PIRSF001553">
    <property type="entry name" value="SucCS_alpha"/>
    <property type="match status" value="1"/>
</dbReference>
<dbReference type="Gene3D" id="3.40.50.720">
    <property type="entry name" value="NAD(P)-binding Rossmann-like Domain"/>
    <property type="match status" value="1"/>
</dbReference>
<dbReference type="InterPro" id="IPR005811">
    <property type="entry name" value="SUCC_ACL_C"/>
</dbReference>
<evidence type="ECO:0000313" key="8">
    <source>
        <dbReference type="Proteomes" id="UP000320776"/>
    </source>
</evidence>
<feature type="active site" description="Tele-phosphohistidine intermediate" evidence="4 5">
    <location>
        <position position="248"/>
    </location>
</feature>
<dbReference type="GO" id="GO:0006099">
    <property type="term" value="P:tricarboxylic acid cycle"/>
    <property type="evidence" value="ECO:0007669"/>
    <property type="project" value="UniProtKB-UniRule"/>
</dbReference>
<keyword evidence="8" id="KW-1185">Reference proteome</keyword>
<comment type="catalytic activity">
    <reaction evidence="4">
        <text>succinate + ATP + CoA = succinyl-CoA + ADP + phosphate</text>
        <dbReference type="Rhea" id="RHEA:17661"/>
        <dbReference type="ChEBI" id="CHEBI:30031"/>
        <dbReference type="ChEBI" id="CHEBI:30616"/>
        <dbReference type="ChEBI" id="CHEBI:43474"/>
        <dbReference type="ChEBI" id="CHEBI:57287"/>
        <dbReference type="ChEBI" id="CHEBI:57292"/>
        <dbReference type="ChEBI" id="CHEBI:456216"/>
        <dbReference type="EC" id="6.2.1.5"/>
    </reaction>
</comment>